<dbReference type="InParanoid" id="A0A0G4GRY4"/>
<feature type="region of interest" description="Disordered" evidence="2">
    <location>
        <begin position="415"/>
        <end position="462"/>
    </location>
</feature>
<dbReference type="VEuPathDB" id="CryptoDB:Vbra_18527"/>
<feature type="compositionally biased region" description="Basic and acidic residues" evidence="2">
    <location>
        <begin position="186"/>
        <end position="204"/>
    </location>
</feature>
<proteinExistence type="predicted"/>
<keyword evidence="5" id="KW-1185">Reference proteome</keyword>
<keyword evidence="3" id="KW-0472">Membrane</keyword>
<feature type="region of interest" description="Disordered" evidence="2">
    <location>
        <begin position="513"/>
        <end position="542"/>
    </location>
</feature>
<keyword evidence="1" id="KW-0175">Coiled coil</keyword>
<sequence>MAGKLDESAVTFWEQDINGWFLLLLLCCVLIVLCVVFWWFFNSRGALLADQSKELAEVRVDVEKAQSAVEAGEKKNELLQTAAERLEREKGDMARQMEQYRKIDEEREEMQQLLGEYDEKLQLANRCLQSLEKEMDQERSTTELREKEYADLQDEKVKADAALAELQQTVADLQAQLQLTLQSPDQIDRRDEMHEPLSRPRELTEAAVVGASRPGTALTKASEGSPAGVGGGGGGDVRVGYDGGGAEEHLPEEEAYFTMPEPQLRQEVLGMRERLREREEEFGGLEKRLEELMEQHAHAQGELMQERTRNEGLQSHIKFYETRLTILHQLQNMVGESHSLLNTFVQSSTHLQGELEKEREDNRQMRRELDQERLRVQLLLQILRHFKTKLLEMSPDLQLLGNNLSSSGFSYGSNRAAAALKDSPERSSPPQSPHFPSSEHSPDEPYQYCPSPRSAHLTSMMPIPPPKRNGGARSVPFQCCAGASGADHLDISFKMPQPYAPCPDRMTQPLYPNPIPTQAWAKKNGAFTGRRSPPVSARRSAR</sequence>
<name>A0A0G4GRY4_VITBC</name>
<gene>
    <name evidence="4" type="ORF">Vbra_18527</name>
</gene>
<feature type="coiled-coil region" evidence="1">
    <location>
        <begin position="348"/>
        <end position="375"/>
    </location>
</feature>
<keyword evidence="3" id="KW-1133">Transmembrane helix</keyword>
<evidence type="ECO:0000313" key="4">
    <source>
        <dbReference type="EMBL" id="CEM33374.1"/>
    </source>
</evidence>
<dbReference type="OMA" id="WEQDING"/>
<reference evidence="4 5" key="1">
    <citation type="submission" date="2014-11" db="EMBL/GenBank/DDBJ databases">
        <authorList>
            <person name="Zhu J."/>
            <person name="Qi W."/>
            <person name="Song R."/>
        </authorList>
    </citation>
    <scope>NUCLEOTIDE SEQUENCE [LARGE SCALE GENOMIC DNA]</scope>
</reference>
<feature type="coiled-coil region" evidence="1">
    <location>
        <begin position="48"/>
        <end position="183"/>
    </location>
</feature>
<feature type="region of interest" description="Disordered" evidence="2">
    <location>
        <begin position="186"/>
        <end position="207"/>
    </location>
</feature>
<protein>
    <submittedName>
        <fullName evidence="4">Uncharacterized protein</fullName>
    </submittedName>
</protein>
<dbReference type="Proteomes" id="UP000041254">
    <property type="component" value="Unassembled WGS sequence"/>
</dbReference>
<evidence type="ECO:0000256" key="2">
    <source>
        <dbReference type="SAM" id="MobiDB-lite"/>
    </source>
</evidence>
<dbReference type="EMBL" id="CDMY01000781">
    <property type="protein sequence ID" value="CEM33374.1"/>
    <property type="molecule type" value="Genomic_DNA"/>
</dbReference>
<feature type="coiled-coil region" evidence="1">
    <location>
        <begin position="275"/>
        <end position="309"/>
    </location>
</feature>
<evidence type="ECO:0000313" key="5">
    <source>
        <dbReference type="Proteomes" id="UP000041254"/>
    </source>
</evidence>
<accession>A0A0G4GRY4</accession>
<feature type="compositionally biased region" description="Low complexity" evidence="2">
    <location>
        <begin position="530"/>
        <end position="542"/>
    </location>
</feature>
<evidence type="ECO:0000256" key="1">
    <source>
        <dbReference type="SAM" id="Coils"/>
    </source>
</evidence>
<dbReference type="AlphaFoldDB" id="A0A0G4GRY4"/>
<organism evidence="4 5">
    <name type="scientific">Vitrella brassicaformis (strain CCMP3155)</name>
    <dbReference type="NCBI Taxonomy" id="1169540"/>
    <lineage>
        <taxon>Eukaryota</taxon>
        <taxon>Sar</taxon>
        <taxon>Alveolata</taxon>
        <taxon>Colpodellida</taxon>
        <taxon>Vitrellaceae</taxon>
        <taxon>Vitrella</taxon>
    </lineage>
</organism>
<evidence type="ECO:0000256" key="3">
    <source>
        <dbReference type="SAM" id="Phobius"/>
    </source>
</evidence>
<keyword evidence="3" id="KW-0812">Transmembrane</keyword>
<feature type="transmembrane region" description="Helical" evidence="3">
    <location>
        <begin position="20"/>
        <end position="41"/>
    </location>
</feature>